<protein>
    <submittedName>
        <fullName evidence="1">Uncharacterized protein</fullName>
    </submittedName>
</protein>
<evidence type="ECO:0000313" key="1">
    <source>
        <dbReference type="EMBL" id="DAG87136.1"/>
    </source>
</evidence>
<reference evidence="1" key="1">
    <citation type="journal article" date="2021" name="Proc. Natl. Acad. Sci. U.S.A.">
        <title>A Catalog of Tens of Thousands of Viruses from Human Metagenomes Reveals Hidden Associations with Chronic Diseases.</title>
        <authorList>
            <person name="Tisza M.J."/>
            <person name="Buck C.B."/>
        </authorList>
    </citation>
    <scope>NUCLEOTIDE SEQUENCE</scope>
    <source>
        <strain evidence="1">Ct2yr23</strain>
    </source>
</reference>
<proteinExistence type="predicted"/>
<organism evidence="1">
    <name type="scientific">Ackermannviridae sp</name>
    <dbReference type="NCBI Taxonomy" id="2831612"/>
    <lineage>
        <taxon>Viruses</taxon>
        <taxon>Duplodnaviria</taxon>
        <taxon>Heunggongvirae</taxon>
        <taxon>Uroviricota</taxon>
        <taxon>Caudoviricetes</taxon>
        <taxon>Pantevenvirales</taxon>
        <taxon>Ackermannviridae</taxon>
    </lineage>
</organism>
<name>A0A8S5VJ15_9CAUD</name>
<sequence length="78" mass="8859">MHREPMQRLGNASLRGGIEWMCKAQPRNCIEVHRRAMAAQGLDSLRQSCVSICDGLATQGRAKAKRRVELLWNELRQA</sequence>
<dbReference type="EMBL" id="BK035228">
    <property type="protein sequence ID" value="DAG87136.1"/>
    <property type="molecule type" value="Genomic_DNA"/>
</dbReference>
<accession>A0A8S5VJ15</accession>